<feature type="disulfide bond" evidence="6">
    <location>
        <begin position="150"/>
        <end position="189"/>
    </location>
</feature>
<dbReference type="GeneID" id="106669441"/>
<protein>
    <recommendedName>
        <fullName evidence="7">Tetraspanin</fullName>
    </recommendedName>
</protein>
<dbReference type="Gene3D" id="1.10.1450.10">
    <property type="entry name" value="Tetraspanin"/>
    <property type="match status" value="1"/>
</dbReference>
<feature type="disulfide bond" evidence="6">
    <location>
        <begin position="151"/>
        <end position="170"/>
    </location>
</feature>
<dbReference type="PRINTS" id="PR00259">
    <property type="entry name" value="TMFOUR"/>
</dbReference>
<feature type="transmembrane region" description="Helical" evidence="7">
    <location>
        <begin position="201"/>
        <end position="226"/>
    </location>
</feature>
<accession>A0A8I6RXS6</accession>
<keyword evidence="6" id="KW-1015">Disulfide bond</keyword>
<dbReference type="PANTHER" id="PTHR19282">
    <property type="entry name" value="TETRASPANIN"/>
    <property type="match status" value="1"/>
</dbReference>
<dbReference type="CDD" id="cd03127">
    <property type="entry name" value="tetraspanin_LEL"/>
    <property type="match status" value="1"/>
</dbReference>
<dbReference type="InterPro" id="IPR008952">
    <property type="entry name" value="Tetraspanin_EC2_sf"/>
</dbReference>
<evidence type="ECO:0000256" key="5">
    <source>
        <dbReference type="ARBA" id="ARBA00023136"/>
    </source>
</evidence>
<evidence type="ECO:0000256" key="2">
    <source>
        <dbReference type="ARBA" id="ARBA00006840"/>
    </source>
</evidence>
<dbReference type="SUPFAM" id="SSF48652">
    <property type="entry name" value="Tetraspanin"/>
    <property type="match status" value="1"/>
</dbReference>
<dbReference type="RefSeq" id="XP_014254413.1">
    <property type="nucleotide sequence ID" value="XM_014398927.2"/>
</dbReference>
<dbReference type="Proteomes" id="UP000494040">
    <property type="component" value="Unassembled WGS sequence"/>
</dbReference>
<feature type="transmembrane region" description="Helical" evidence="7">
    <location>
        <begin position="62"/>
        <end position="83"/>
    </location>
</feature>
<evidence type="ECO:0000256" key="4">
    <source>
        <dbReference type="ARBA" id="ARBA00022989"/>
    </source>
</evidence>
<feature type="transmembrane region" description="Helical" evidence="7">
    <location>
        <begin position="90"/>
        <end position="114"/>
    </location>
</feature>
<dbReference type="GO" id="GO:0005886">
    <property type="term" value="C:plasma membrane"/>
    <property type="evidence" value="ECO:0007669"/>
    <property type="project" value="TreeGrafter"/>
</dbReference>
<dbReference type="AlphaFoldDB" id="A0A8I6RXS6"/>
<name>A0A8I6RXS6_CIMLE</name>
<dbReference type="InterPro" id="IPR018499">
    <property type="entry name" value="Tetraspanin/Peripherin"/>
</dbReference>
<dbReference type="OMA" id="CLAKSIM"/>
<comment type="subcellular location">
    <subcellularLocation>
        <location evidence="1 7">Membrane</location>
        <topology evidence="1 7">Multi-pass membrane protein</topology>
    </subcellularLocation>
</comment>
<dbReference type="OrthoDB" id="10033535at2759"/>
<sequence>MLEEIGSSLRRFSSVTVKYTLCLFNLILLLSGVTLLCLGIIIKEAYKEYEPIVDDSYFSASTLLITAGSLLFVFAFFGCWGAYMENYHLLITYSIMIGLVFLIEIAAVITGYSLSEKPEDILFKTLNTSFHTQTNVSKLFWGKMETMMDCCGINSVDDYTPMNVTVPGTCCHRAYNETCPGNATYSPGCFDKVKNMIERNALTIGTGALSAILLQIIGMFCALCLAKSIMNSYETL</sequence>
<keyword evidence="5 7" id="KW-0472">Membrane</keyword>
<dbReference type="PANTHER" id="PTHR19282:SF456">
    <property type="entry name" value="CD63 MOLECULE"/>
    <property type="match status" value="1"/>
</dbReference>
<evidence type="ECO:0000256" key="7">
    <source>
        <dbReference type="RuleBase" id="RU361218"/>
    </source>
</evidence>
<evidence type="ECO:0000256" key="1">
    <source>
        <dbReference type="ARBA" id="ARBA00004141"/>
    </source>
</evidence>
<evidence type="ECO:0000256" key="3">
    <source>
        <dbReference type="ARBA" id="ARBA00022692"/>
    </source>
</evidence>
<dbReference type="PIRSF" id="PIRSF002419">
    <property type="entry name" value="Tetraspanin"/>
    <property type="match status" value="1"/>
</dbReference>
<reference evidence="8" key="1">
    <citation type="submission" date="2022-01" db="UniProtKB">
        <authorList>
            <consortium name="EnsemblMetazoa"/>
        </authorList>
    </citation>
    <scope>IDENTIFICATION</scope>
</reference>
<dbReference type="InterPro" id="IPR000301">
    <property type="entry name" value="Tetraspanin_animals"/>
</dbReference>
<dbReference type="Pfam" id="PF00335">
    <property type="entry name" value="Tetraspanin"/>
    <property type="match status" value="1"/>
</dbReference>
<keyword evidence="4 7" id="KW-1133">Transmembrane helix</keyword>
<comment type="similarity">
    <text evidence="2 7">Belongs to the tetraspanin (TM4SF) family.</text>
</comment>
<organism evidence="8 9">
    <name type="scientific">Cimex lectularius</name>
    <name type="common">Bed bug</name>
    <name type="synonym">Acanthia lectularia</name>
    <dbReference type="NCBI Taxonomy" id="79782"/>
    <lineage>
        <taxon>Eukaryota</taxon>
        <taxon>Metazoa</taxon>
        <taxon>Ecdysozoa</taxon>
        <taxon>Arthropoda</taxon>
        <taxon>Hexapoda</taxon>
        <taxon>Insecta</taxon>
        <taxon>Pterygota</taxon>
        <taxon>Neoptera</taxon>
        <taxon>Paraneoptera</taxon>
        <taxon>Hemiptera</taxon>
        <taxon>Heteroptera</taxon>
        <taxon>Panheteroptera</taxon>
        <taxon>Cimicomorpha</taxon>
        <taxon>Cimicidae</taxon>
        <taxon>Cimex</taxon>
    </lineage>
</organism>
<feature type="transmembrane region" description="Helical" evidence="7">
    <location>
        <begin position="21"/>
        <end position="42"/>
    </location>
</feature>
<proteinExistence type="inferred from homology"/>
<dbReference type="EnsemblMetazoa" id="XM_014398927.2">
    <property type="protein sequence ID" value="XP_014254413.1"/>
    <property type="gene ID" value="LOC106669441"/>
</dbReference>
<evidence type="ECO:0000256" key="6">
    <source>
        <dbReference type="PIRSR" id="PIRSR002419-1"/>
    </source>
</evidence>
<dbReference type="KEGG" id="clec:106669441"/>
<keyword evidence="9" id="KW-1185">Reference proteome</keyword>
<evidence type="ECO:0000313" key="9">
    <source>
        <dbReference type="Proteomes" id="UP000494040"/>
    </source>
</evidence>
<evidence type="ECO:0000313" key="8">
    <source>
        <dbReference type="EnsemblMetazoa" id="XP_014254413.1"/>
    </source>
</evidence>
<keyword evidence="3 7" id="KW-0812">Transmembrane</keyword>